<proteinExistence type="predicted"/>
<evidence type="ECO:0000313" key="2">
    <source>
        <dbReference type="EMBL" id="QQM15029.1"/>
    </source>
</evidence>
<dbReference type="Proteomes" id="UP000595213">
    <property type="component" value="Segment"/>
</dbReference>
<accession>A0A7T7GTS3</accession>
<keyword evidence="1" id="KW-0472">Membrane</keyword>
<feature type="transmembrane region" description="Helical" evidence="1">
    <location>
        <begin position="7"/>
        <end position="32"/>
    </location>
</feature>
<keyword evidence="1" id="KW-0812">Transmembrane</keyword>
<reference evidence="2 3" key="1">
    <citation type="submission" date="2020-12" db="EMBL/GenBank/DDBJ databases">
        <authorList>
            <person name="Ismail A."/>
            <person name="Veeramachaneni S."/>
            <person name="Freeman H."/>
            <person name="Crow L."/>
            <person name="Johnson A."/>
        </authorList>
    </citation>
    <scope>NUCLEOTIDE SEQUENCE [LARGE SCALE GENOMIC DNA]</scope>
</reference>
<protein>
    <submittedName>
        <fullName evidence="2">Membrane protein</fullName>
    </submittedName>
</protein>
<dbReference type="EMBL" id="MW348917">
    <property type="protein sequence ID" value="QQM15029.1"/>
    <property type="molecule type" value="Genomic_DNA"/>
</dbReference>
<organism evidence="2 3">
    <name type="scientific">Bacillus phage Thornton</name>
    <dbReference type="NCBI Taxonomy" id="2795746"/>
    <lineage>
        <taxon>Viruses</taxon>
        <taxon>Duplodnaviria</taxon>
        <taxon>Heunggongvirae</taxon>
        <taxon>Uroviricota</taxon>
        <taxon>Caudoviricetes</taxon>
        <taxon>Salasmaviridae</taxon>
        <taxon>Northropvirinae</taxon>
        <taxon>Claudivirus</taxon>
        <taxon>Claudivirus thornton</taxon>
    </lineage>
</organism>
<keyword evidence="3" id="KW-1185">Reference proteome</keyword>
<evidence type="ECO:0000313" key="3">
    <source>
        <dbReference type="Proteomes" id="UP000595213"/>
    </source>
</evidence>
<keyword evidence="1" id="KW-1133">Transmembrane helix</keyword>
<name>A0A7T7GTS3_9CAUD</name>
<evidence type="ECO:0000256" key="1">
    <source>
        <dbReference type="SAM" id="Phobius"/>
    </source>
</evidence>
<gene>
    <name evidence="2" type="ORF">THORNTON_38</name>
</gene>
<sequence>MWDLIQLIILIMFLLFLFANTANVLIIFSNIIEWLFDKFDVSKWGK</sequence>